<dbReference type="STRING" id="490189.SAMN02927903_01032"/>
<feature type="transmembrane region" description="Helical" evidence="1">
    <location>
        <begin position="95"/>
        <end position="115"/>
    </location>
</feature>
<evidence type="ECO:0000256" key="1">
    <source>
        <dbReference type="SAM" id="Phobius"/>
    </source>
</evidence>
<evidence type="ECO:0000313" key="3">
    <source>
        <dbReference type="Proteomes" id="UP000199354"/>
    </source>
</evidence>
<feature type="transmembrane region" description="Helical" evidence="1">
    <location>
        <begin position="7"/>
        <end position="26"/>
    </location>
</feature>
<accession>A0A1G5EEC0</accession>
<sequence length="181" mass="20691">MKKKPNIIVAAFVFTVAILLLGYFSFGIWTSLIFSSGFLGGFLLWLFLPSVSTFEGIRWPYWIAFFLFLLHRVEEKVMDFFDRLAEITGTRKPEILSFSVIALVILSVGAWLLIPLLMKRGYAFGSYLAWTFFAAMGITELAHFVFPFFTDEVYGYFPGMVSVVLLAPVAWWGMYRLSKGQ</sequence>
<protein>
    <recommendedName>
        <fullName evidence="4">HXXEE domain-containing protein</fullName>
    </recommendedName>
</protein>
<dbReference type="AlphaFoldDB" id="A0A1G5EEC0"/>
<dbReference type="RefSeq" id="WP_091141224.1">
    <property type="nucleotide sequence ID" value="NZ_FMVF01000004.1"/>
</dbReference>
<dbReference type="OrthoDB" id="339302at2"/>
<evidence type="ECO:0008006" key="4">
    <source>
        <dbReference type="Google" id="ProtNLM"/>
    </source>
</evidence>
<dbReference type="Proteomes" id="UP000199354">
    <property type="component" value="Unassembled WGS sequence"/>
</dbReference>
<feature type="transmembrane region" description="Helical" evidence="1">
    <location>
        <begin position="56"/>
        <end position="73"/>
    </location>
</feature>
<dbReference type="Pfam" id="PF13787">
    <property type="entry name" value="HXXEE"/>
    <property type="match status" value="1"/>
</dbReference>
<feature type="transmembrane region" description="Helical" evidence="1">
    <location>
        <begin position="155"/>
        <end position="175"/>
    </location>
</feature>
<name>A0A1G5EEC0_9FLAO</name>
<keyword evidence="1" id="KW-0472">Membrane</keyword>
<keyword evidence="1" id="KW-0812">Transmembrane</keyword>
<gene>
    <name evidence="2" type="ORF">SAMN02927903_01032</name>
</gene>
<keyword evidence="3" id="KW-1185">Reference proteome</keyword>
<organism evidence="2 3">
    <name type="scientific">Flavobacterium caeni</name>
    <dbReference type="NCBI Taxonomy" id="490189"/>
    <lineage>
        <taxon>Bacteria</taxon>
        <taxon>Pseudomonadati</taxon>
        <taxon>Bacteroidota</taxon>
        <taxon>Flavobacteriia</taxon>
        <taxon>Flavobacteriales</taxon>
        <taxon>Flavobacteriaceae</taxon>
        <taxon>Flavobacterium</taxon>
    </lineage>
</organism>
<evidence type="ECO:0000313" key="2">
    <source>
        <dbReference type="EMBL" id="SCY25322.1"/>
    </source>
</evidence>
<dbReference type="InterPro" id="IPR025671">
    <property type="entry name" value="HXXEE"/>
</dbReference>
<feature type="transmembrane region" description="Helical" evidence="1">
    <location>
        <begin position="127"/>
        <end position="149"/>
    </location>
</feature>
<dbReference type="EMBL" id="FMVF01000004">
    <property type="protein sequence ID" value="SCY25322.1"/>
    <property type="molecule type" value="Genomic_DNA"/>
</dbReference>
<proteinExistence type="predicted"/>
<keyword evidence="1" id="KW-1133">Transmembrane helix</keyword>
<reference evidence="2 3" key="1">
    <citation type="submission" date="2016-10" db="EMBL/GenBank/DDBJ databases">
        <authorList>
            <person name="de Groot N.N."/>
        </authorList>
    </citation>
    <scope>NUCLEOTIDE SEQUENCE [LARGE SCALE GENOMIC DNA]</scope>
    <source>
        <strain evidence="2 3">CGMCC 1.7031</strain>
    </source>
</reference>